<dbReference type="EMBL" id="MT143257">
    <property type="protein sequence ID" value="QJA94734.1"/>
    <property type="molecule type" value="Genomic_DNA"/>
</dbReference>
<reference evidence="1" key="1">
    <citation type="submission" date="2020-03" db="EMBL/GenBank/DDBJ databases">
        <title>The deep terrestrial virosphere.</title>
        <authorList>
            <person name="Holmfeldt K."/>
            <person name="Nilsson E."/>
            <person name="Simone D."/>
            <person name="Lopez-Fernandez M."/>
            <person name="Wu X."/>
            <person name="de Brujin I."/>
            <person name="Lundin D."/>
            <person name="Andersson A."/>
            <person name="Bertilsson S."/>
            <person name="Dopson M."/>
        </authorList>
    </citation>
    <scope>NUCLEOTIDE SEQUENCE</scope>
    <source>
        <strain evidence="1">MM415B03771</strain>
    </source>
</reference>
<gene>
    <name evidence="1" type="ORF">MM415B03771_0003</name>
</gene>
<accession>A0A6M3LN04</accession>
<proteinExistence type="predicted"/>
<organism evidence="1">
    <name type="scientific">viral metagenome</name>
    <dbReference type="NCBI Taxonomy" id="1070528"/>
    <lineage>
        <taxon>unclassified sequences</taxon>
        <taxon>metagenomes</taxon>
        <taxon>organismal metagenomes</taxon>
    </lineage>
</organism>
<dbReference type="AlphaFoldDB" id="A0A6M3LN04"/>
<name>A0A6M3LN04_9ZZZZ</name>
<protein>
    <submittedName>
        <fullName evidence="1">Uncharacterized protein</fullName>
    </submittedName>
</protein>
<sequence>MIAVEEVKVEITTFGSEKEEHIIFFVCEQNERFDDKIKCGFYDFCQYCKKRFICATERK</sequence>
<evidence type="ECO:0000313" key="1">
    <source>
        <dbReference type="EMBL" id="QJA94734.1"/>
    </source>
</evidence>